<dbReference type="AlphaFoldDB" id="S2K3C8"/>
<feature type="region of interest" description="Disordered" evidence="1">
    <location>
        <begin position="1"/>
        <end position="55"/>
    </location>
</feature>
<name>S2K3C8_MUCC1</name>
<organism evidence="2 3">
    <name type="scientific">Mucor circinelloides f. circinelloides (strain 1006PhL)</name>
    <name type="common">Mucormycosis agent</name>
    <name type="synonym">Calyptromyces circinelloides</name>
    <dbReference type="NCBI Taxonomy" id="1220926"/>
    <lineage>
        <taxon>Eukaryota</taxon>
        <taxon>Fungi</taxon>
        <taxon>Fungi incertae sedis</taxon>
        <taxon>Mucoromycota</taxon>
        <taxon>Mucoromycotina</taxon>
        <taxon>Mucoromycetes</taxon>
        <taxon>Mucorales</taxon>
        <taxon>Mucorineae</taxon>
        <taxon>Mucoraceae</taxon>
        <taxon>Mucor</taxon>
    </lineage>
</organism>
<dbReference type="OMA" id="EACMHQL"/>
<evidence type="ECO:0000313" key="3">
    <source>
        <dbReference type="Proteomes" id="UP000014254"/>
    </source>
</evidence>
<dbReference type="EMBL" id="KE123983">
    <property type="protein sequence ID" value="EPB86720.1"/>
    <property type="molecule type" value="Genomic_DNA"/>
</dbReference>
<dbReference type="Proteomes" id="UP000014254">
    <property type="component" value="Unassembled WGS sequence"/>
</dbReference>
<dbReference type="InParanoid" id="S2K3C8"/>
<dbReference type="OrthoDB" id="2223487at2759"/>
<dbReference type="VEuPathDB" id="FungiDB:HMPREF1544_06506"/>
<reference evidence="3" key="1">
    <citation type="submission" date="2013-05" db="EMBL/GenBank/DDBJ databases">
        <title>The Genome sequence of Mucor circinelloides f. circinelloides 1006PhL.</title>
        <authorList>
            <consortium name="The Broad Institute Genomics Platform"/>
            <person name="Cuomo C."/>
            <person name="Earl A."/>
            <person name="Findley K."/>
            <person name="Lee S.C."/>
            <person name="Walker B."/>
            <person name="Young S."/>
            <person name="Zeng Q."/>
            <person name="Gargeya S."/>
            <person name="Fitzgerald M."/>
            <person name="Haas B."/>
            <person name="Abouelleil A."/>
            <person name="Allen A.W."/>
            <person name="Alvarado L."/>
            <person name="Arachchi H.M."/>
            <person name="Berlin A.M."/>
            <person name="Chapman S.B."/>
            <person name="Gainer-Dewar J."/>
            <person name="Goldberg J."/>
            <person name="Griggs A."/>
            <person name="Gujja S."/>
            <person name="Hansen M."/>
            <person name="Howarth C."/>
            <person name="Imamovic A."/>
            <person name="Ireland A."/>
            <person name="Larimer J."/>
            <person name="McCowan C."/>
            <person name="Murphy C."/>
            <person name="Pearson M."/>
            <person name="Poon T.W."/>
            <person name="Priest M."/>
            <person name="Roberts A."/>
            <person name="Saif S."/>
            <person name="Shea T."/>
            <person name="Sisk P."/>
            <person name="Sykes S."/>
            <person name="Wortman J."/>
            <person name="Nusbaum C."/>
            <person name="Birren B."/>
        </authorList>
    </citation>
    <scope>NUCLEOTIDE SEQUENCE [LARGE SCALE GENOMIC DNA]</scope>
    <source>
        <strain evidence="3">1006PhL</strain>
    </source>
</reference>
<feature type="compositionally biased region" description="Basic residues" evidence="1">
    <location>
        <begin position="20"/>
        <end position="29"/>
    </location>
</feature>
<sequence length="214" mass="23899">MVNPTSQKRKSGLFDASSIKNKKSKKPRVTVKEELNTEIPSPDEPRTPPPSANDKELAVEVITPESFSSTQADVGSGGNIAVQQDVYGQLVMHGENAPCLPPISSLLLYKPGVEANEFDPFYQSVDSYIRYAIPYGPSPQATVKRESVRFTAPIRQTMDPTALPPMPLIPYYFHHKQFGMEACMHQLQQQRHRKGTTSCYTNTASNGTNYFYRL</sequence>
<evidence type="ECO:0000256" key="1">
    <source>
        <dbReference type="SAM" id="MobiDB-lite"/>
    </source>
</evidence>
<keyword evidence="3" id="KW-1185">Reference proteome</keyword>
<accession>S2K3C8</accession>
<protein>
    <submittedName>
        <fullName evidence="2">Uncharacterized protein</fullName>
    </submittedName>
</protein>
<evidence type="ECO:0000313" key="2">
    <source>
        <dbReference type="EMBL" id="EPB86720.1"/>
    </source>
</evidence>
<proteinExistence type="predicted"/>
<gene>
    <name evidence="2" type="ORF">HMPREF1544_06506</name>
</gene>